<dbReference type="FunFam" id="3.30.70.270:FF:000020">
    <property type="entry name" value="Transposon Tf2-6 polyprotein-like Protein"/>
    <property type="match status" value="1"/>
</dbReference>
<dbReference type="PROSITE" id="PS50994">
    <property type="entry name" value="INTEGRASE"/>
    <property type="match status" value="1"/>
</dbReference>
<evidence type="ECO:0000259" key="3">
    <source>
        <dbReference type="PROSITE" id="PS50158"/>
    </source>
</evidence>
<dbReference type="Pfam" id="PF17919">
    <property type="entry name" value="RT_RNaseH_2"/>
    <property type="match status" value="1"/>
</dbReference>
<feature type="compositionally biased region" description="Polar residues" evidence="2">
    <location>
        <begin position="232"/>
        <end position="251"/>
    </location>
</feature>
<evidence type="ECO:0000259" key="5">
    <source>
        <dbReference type="PROSITE" id="PS50994"/>
    </source>
</evidence>
<feature type="domain" description="Integrase catalytic" evidence="5">
    <location>
        <begin position="1024"/>
        <end position="1148"/>
    </location>
</feature>
<dbReference type="OrthoDB" id="1110047at2759"/>
<dbReference type="InterPro" id="IPR000477">
    <property type="entry name" value="RT_dom"/>
</dbReference>
<dbReference type="EMBL" id="JAEFBJ010000007">
    <property type="protein sequence ID" value="KAG7588782.1"/>
    <property type="molecule type" value="Genomic_DNA"/>
</dbReference>
<dbReference type="InterPro" id="IPR001878">
    <property type="entry name" value="Znf_CCHC"/>
</dbReference>
<dbReference type="CDD" id="cd00303">
    <property type="entry name" value="retropepsin_like"/>
    <property type="match status" value="1"/>
</dbReference>
<feature type="compositionally biased region" description="Basic and acidic residues" evidence="2">
    <location>
        <begin position="61"/>
        <end position="76"/>
    </location>
</feature>
<evidence type="ECO:0000313" key="7">
    <source>
        <dbReference type="Proteomes" id="UP000694251"/>
    </source>
</evidence>
<dbReference type="PANTHER" id="PTHR35046">
    <property type="entry name" value="ZINC KNUCKLE (CCHC-TYPE) FAMILY PROTEIN"/>
    <property type="match status" value="1"/>
</dbReference>
<dbReference type="Pfam" id="PF17921">
    <property type="entry name" value="Integrase_H2C2"/>
    <property type="match status" value="1"/>
</dbReference>
<feature type="domain" description="CCHC-type" evidence="3">
    <location>
        <begin position="259"/>
        <end position="275"/>
    </location>
</feature>
<feature type="domain" description="Reverse transcriptase" evidence="4">
    <location>
        <begin position="567"/>
        <end position="746"/>
    </location>
</feature>
<dbReference type="PANTHER" id="PTHR35046:SF26">
    <property type="entry name" value="RNA-DIRECTED DNA POLYMERASE"/>
    <property type="match status" value="1"/>
</dbReference>
<dbReference type="InterPro" id="IPR056924">
    <property type="entry name" value="SH3_Tf2-1"/>
</dbReference>
<keyword evidence="1" id="KW-0862">Zinc</keyword>
<evidence type="ECO:0000256" key="2">
    <source>
        <dbReference type="SAM" id="MobiDB-lite"/>
    </source>
</evidence>
<proteinExistence type="predicted"/>
<dbReference type="GO" id="GO:0003676">
    <property type="term" value="F:nucleic acid binding"/>
    <property type="evidence" value="ECO:0007669"/>
    <property type="project" value="InterPro"/>
</dbReference>
<dbReference type="Pfam" id="PF00078">
    <property type="entry name" value="RVT_1"/>
    <property type="match status" value="1"/>
</dbReference>
<feature type="region of interest" description="Disordered" evidence="2">
    <location>
        <begin position="37"/>
        <end position="85"/>
    </location>
</feature>
<gene>
    <name evidence="6" type="ORF">ISN44_As07g011070</name>
</gene>
<dbReference type="CDD" id="cd01647">
    <property type="entry name" value="RT_LTR"/>
    <property type="match status" value="1"/>
</dbReference>
<accession>A0A8T2BT21</accession>
<keyword evidence="1" id="KW-0863">Zinc-finger</keyword>
<evidence type="ECO:0000256" key="1">
    <source>
        <dbReference type="PROSITE-ProRule" id="PRU00047"/>
    </source>
</evidence>
<sequence>MADQSLTKADLQGFTKAITTALTALTNQMTILTTEIRNTNNNDNQQRGREGEQVVLNENQQRGREREPVRLNENQHRNQGRGIPGVENNRVIINENSSSDEEEFVEEEVEQRNRQNNHDYRVKADIPLFYGTIGVEDFLDWQISVDRFFEVMGVPENKQVKMVAIRLKSTAAVWWDKLVIQRQRQRKGPVKTWRRMKQLMMERYSPQNNSELTGDKEKSVVSKDANLGNKGAGSSNNVQQSKTPIQRQGNNYARPSIDKCYRCQGQGHKSNVCPSRRTLAFLEEEEEHEEEDKYAGVEFAEEESNEIINLVLQRILLSSKEEGQRKNLFRTRCSINDKVCNLIVDNGSTENLVSQKLVEYLKLPTTLHKKPYALEWVSKGSQFGVTLSCKVPISIGKYYKEEVICDVLDMDVCHIILGRPWQYDNDVTYRGRDNVLMFTWNGHKIAMAPVSHSNQNLGKKNSNFLVLTHSEKELDEAIKETECICPVVIKGLMSAVKEDVTTPTEVLEILKDFKELIADELPHELPPMRNIQHQIDLIPGSSLPNLPHYRMSPKENEILREQIEDLLRKGFIRESMSPCAVPVLLVPKKGNQWRMCVDSRAINKITIKYRFPIPRLDDMLDELTGSKIFSKIDLRSGYHQIRIKPGDEWKTAFKSKDGLYEWLVMPFGLSNAPSTFMRLMNQILRPFTGFFVVVYFDDILIYSKTKEEHLEHVRQVLQVLEENKLYINLKKCTFSTNKLLFLGFVVGEEGIHVDEDKVKAIRDWPAPKSVSEVRSFHGLATFYRRFIRDFSTITSPITECLKKGKFHWGFEQEKSFDLIKEKLCTALVLALPDFDKVFQVECDASGVGIGAVLSQEKRPVAFFSEKLSEARQKWSTYDQEFYAHKSGALNKVADALSRKASLLLTLAQEIAGFEFMKELYENDVEFKELWAKCNEKHPSADFHVREGYLFKGDRLCIPCSSLREKLIRDLHGSGLSGHLGRDKTIASLEERYFWPHLRRDAGAIVRRCYICQVSKGQSQNTGLYMPLPIPDDIWQDLAMDFVLGLPRTQRGVDSVFVVVDRFSKMTHFIACKKTADASNIAKLFFKEVVRLHGVPKSITSDRDTKFLSHFWITLWRMFGTALNRSSTAHPQTDGQTEVTNRTLGNMVRRKSPFSLVYTYVPKHVVDLVKLPKAPGVSASAETMAEEILAVKEVVKAKLEATGKKNKVAADKRRRFKVFKEGDDVMVFLRKERFPVGTYNKLKPRKYGPFKVLRKINDNAYVVALPESMNISNTFNVADIHEYHADGVLYPEENLRTSSSEVEETDVGEI</sequence>
<dbReference type="PROSITE" id="PS50878">
    <property type="entry name" value="RT_POL"/>
    <property type="match status" value="1"/>
</dbReference>
<protein>
    <submittedName>
        <fullName evidence="6">Zinc finger CCHC-type</fullName>
    </submittedName>
</protein>
<keyword evidence="7" id="KW-1185">Reference proteome</keyword>
<name>A0A8T2BT21_ARASU</name>
<organism evidence="6 7">
    <name type="scientific">Arabidopsis suecica</name>
    <name type="common">Swedish thale-cress</name>
    <name type="synonym">Cardaminopsis suecica</name>
    <dbReference type="NCBI Taxonomy" id="45249"/>
    <lineage>
        <taxon>Eukaryota</taxon>
        <taxon>Viridiplantae</taxon>
        <taxon>Streptophyta</taxon>
        <taxon>Embryophyta</taxon>
        <taxon>Tracheophyta</taxon>
        <taxon>Spermatophyta</taxon>
        <taxon>Magnoliopsida</taxon>
        <taxon>eudicotyledons</taxon>
        <taxon>Gunneridae</taxon>
        <taxon>Pentapetalae</taxon>
        <taxon>rosids</taxon>
        <taxon>malvids</taxon>
        <taxon>Brassicales</taxon>
        <taxon>Brassicaceae</taxon>
        <taxon>Camelineae</taxon>
        <taxon>Arabidopsis</taxon>
    </lineage>
</organism>
<feature type="region of interest" description="Disordered" evidence="2">
    <location>
        <begin position="227"/>
        <end position="251"/>
    </location>
</feature>
<dbReference type="GO" id="GO:0015074">
    <property type="term" value="P:DNA integration"/>
    <property type="evidence" value="ECO:0007669"/>
    <property type="project" value="InterPro"/>
</dbReference>
<comment type="caution">
    <text evidence="6">The sequence shown here is derived from an EMBL/GenBank/DDBJ whole genome shotgun (WGS) entry which is preliminary data.</text>
</comment>
<dbReference type="GO" id="GO:0008270">
    <property type="term" value="F:zinc ion binding"/>
    <property type="evidence" value="ECO:0007669"/>
    <property type="project" value="UniProtKB-KW"/>
</dbReference>
<evidence type="ECO:0000259" key="4">
    <source>
        <dbReference type="PROSITE" id="PS50878"/>
    </source>
</evidence>
<dbReference type="Proteomes" id="UP000694251">
    <property type="component" value="Chromosome 7"/>
</dbReference>
<dbReference type="InterPro" id="IPR001584">
    <property type="entry name" value="Integrase_cat-core"/>
</dbReference>
<dbReference type="InterPro" id="IPR041577">
    <property type="entry name" value="RT_RNaseH_2"/>
</dbReference>
<dbReference type="Pfam" id="PF24626">
    <property type="entry name" value="SH3_Tf2-1"/>
    <property type="match status" value="1"/>
</dbReference>
<dbReference type="PROSITE" id="PS50158">
    <property type="entry name" value="ZF_CCHC"/>
    <property type="match status" value="1"/>
</dbReference>
<evidence type="ECO:0000313" key="6">
    <source>
        <dbReference type="EMBL" id="KAG7588782.1"/>
    </source>
</evidence>
<keyword evidence="1" id="KW-0479">Metal-binding</keyword>
<reference evidence="6 7" key="1">
    <citation type="submission" date="2020-12" db="EMBL/GenBank/DDBJ databases">
        <title>Concerted genomic and epigenomic changes stabilize Arabidopsis allopolyploids.</title>
        <authorList>
            <person name="Chen Z."/>
        </authorList>
    </citation>
    <scope>NUCLEOTIDE SEQUENCE [LARGE SCALE GENOMIC DNA]</scope>
    <source>
        <strain evidence="6">As9502</strain>
        <tissue evidence="6">Leaf</tissue>
    </source>
</reference>
<dbReference type="InterPro" id="IPR041588">
    <property type="entry name" value="Integrase_H2C2"/>
</dbReference>